<dbReference type="InterPro" id="IPR035518">
    <property type="entry name" value="DPG_synthase"/>
</dbReference>
<evidence type="ECO:0000256" key="4">
    <source>
        <dbReference type="ARBA" id="ARBA00012583"/>
    </source>
</evidence>
<keyword evidence="11 14" id="KW-0472">Membrane</keyword>
<comment type="pathway">
    <text evidence="2">Protein modification; protein glycosylation.</text>
</comment>
<evidence type="ECO:0000259" key="15">
    <source>
        <dbReference type="Pfam" id="PF00535"/>
    </source>
</evidence>
<evidence type="ECO:0000256" key="7">
    <source>
        <dbReference type="ARBA" id="ARBA00022692"/>
    </source>
</evidence>
<keyword evidence="8" id="KW-0256">Endoplasmic reticulum</keyword>
<protein>
    <recommendedName>
        <fullName evidence="13">Dolichyl-phosphate beta-glucosyltransferase</fullName>
        <ecNumber evidence="4">2.4.1.117</ecNumber>
    </recommendedName>
</protein>
<evidence type="ECO:0000256" key="9">
    <source>
        <dbReference type="ARBA" id="ARBA00022968"/>
    </source>
</evidence>
<keyword evidence="17" id="KW-1185">Reference proteome</keyword>
<dbReference type="GO" id="GO:0006487">
    <property type="term" value="P:protein N-linked glycosylation"/>
    <property type="evidence" value="ECO:0007669"/>
    <property type="project" value="TreeGrafter"/>
</dbReference>
<dbReference type="SUPFAM" id="SSF53448">
    <property type="entry name" value="Nucleotide-diphospho-sugar transferases"/>
    <property type="match status" value="1"/>
</dbReference>
<evidence type="ECO:0000256" key="13">
    <source>
        <dbReference type="ARBA" id="ARBA00070518"/>
    </source>
</evidence>
<keyword evidence="7 14" id="KW-0812">Transmembrane</keyword>
<evidence type="ECO:0000256" key="14">
    <source>
        <dbReference type="SAM" id="Phobius"/>
    </source>
</evidence>
<feature type="domain" description="Glycosyltransferase 2-like" evidence="15">
    <location>
        <begin position="72"/>
        <end position="251"/>
    </location>
</feature>
<dbReference type="Gene3D" id="3.90.550.10">
    <property type="entry name" value="Spore Coat Polysaccharide Biosynthesis Protein SpsA, Chain A"/>
    <property type="match status" value="1"/>
</dbReference>
<evidence type="ECO:0000256" key="10">
    <source>
        <dbReference type="ARBA" id="ARBA00022989"/>
    </source>
</evidence>
<dbReference type="GO" id="GO:0004581">
    <property type="term" value="F:dolichyl-phosphate beta-glucosyltransferase activity"/>
    <property type="evidence" value="ECO:0007669"/>
    <property type="project" value="UniProtKB-EC"/>
</dbReference>
<keyword evidence="10 14" id="KW-1133">Transmembrane helix</keyword>
<accession>A0AAD9JIZ4</accession>
<evidence type="ECO:0000256" key="1">
    <source>
        <dbReference type="ARBA" id="ARBA00004389"/>
    </source>
</evidence>
<evidence type="ECO:0000313" key="17">
    <source>
        <dbReference type="Proteomes" id="UP001208570"/>
    </source>
</evidence>
<keyword evidence="5" id="KW-0328">Glycosyltransferase</keyword>
<dbReference type="EMBL" id="JAODUP010000301">
    <property type="protein sequence ID" value="KAK2153305.1"/>
    <property type="molecule type" value="Genomic_DNA"/>
</dbReference>
<comment type="similarity">
    <text evidence="3">Belongs to the glycosyltransferase 2 family.</text>
</comment>
<keyword evidence="6" id="KW-0808">Transferase</keyword>
<organism evidence="16 17">
    <name type="scientific">Paralvinella palmiformis</name>
    <dbReference type="NCBI Taxonomy" id="53620"/>
    <lineage>
        <taxon>Eukaryota</taxon>
        <taxon>Metazoa</taxon>
        <taxon>Spiralia</taxon>
        <taxon>Lophotrochozoa</taxon>
        <taxon>Annelida</taxon>
        <taxon>Polychaeta</taxon>
        <taxon>Sedentaria</taxon>
        <taxon>Canalipalpata</taxon>
        <taxon>Terebellida</taxon>
        <taxon>Terebelliformia</taxon>
        <taxon>Alvinellidae</taxon>
        <taxon>Paralvinella</taxon>
    </lineage>
</organism>
<comment type="caution">
    <text evidence="16">The sequence shown here is derived from an EMBL/GenBank/DDBJ whole genome shotgun (WGS) entry which is preliminary data.</text>
</comment>
<gene>
    <name evidence="16" type="ORF">LSH36_301g02035</name>
</gene>
<dbReference type="InterPro" id="IPR029044">
    <property type="entry name" value="Nucleotide-diphossugar_trans"/>
</dbReference>
<name>A0AAD9JIZ4_9ANNE</name>
<evidence type="ECO:0000256" key="8">
    <source>
        <dbReference type="ARBA" id="ARBA00022824"/>
    </source>
</evidence>
<dbReference type="EC" id="2.4.1.117" evidence="4"/>
<dbReference type="InterPro" id="IPR001173">
    <property type="entry name" value="Glyco_trans_2-like"/>
</dbReference>
<dbReference type="FunFam" id="3.90.550.10:FF:000068">
    <property type="entry name" value="ALG5, dolichyl-phosphate beta-glucosyltransferase"/>
    <property type="match status" value="1"/>
</dbReference>
<feature type="transmembrane region" description="Helical" evidence="14">
    <location>
        <begin position="214"/>
        <end position="235"/>
    </location>
</feature>
<dbReference type="PANTHER" id="PTHR10859:SF91">
    <property type="entry name" value="DOLICHYL-PHOSPHATE BETA-GLUCOSYLTRANSFERASE"/>
    <property type="match status" value="1"/>
</dbReference>
<dbReference type="GO" id="GO:0005789">
    <property type="term" value="C:endoplasmic reticulum membrane"/>
    <property type="evidence" value="ECO:0007669"/>
    <property type="project" value="UniProtKB-SubCell"/>
</dbReference>
<comment type="catalytic activity">
    <reaction evidence="12">
        <text>a di-trans,poly-cis-dolichyl phosphate + UDP-alpha-D-glucose = a di-trans,poly-cis-dolichyl beta-D-glucosyl phosphate + UDP</text>
        <dbReference type="Rhea" id="RHEA:15401"/>
        <dbReference type="Rhea" id="RHEA-COMP:19498"/>
        <dbReference type="Rhea" id="RHEA-COMP:19502"/>
        <dbReference type="ChEBI" id="CHEBI:57525"/>
        <dbReference type="ChEBI" id="CHEBI:57683"/>
        <dbReference type="ChEBI" id="CHEBI:58223"/>
        <dbReference type="ChEBI" id="CHEBI:58885"/>
        <dbReference type="EC" id="2.4.1.117"/>
    </reaction>
    <physiologicalReaction direction="left-to-right" evidence="12">
        <dbReference type="Rhea" id="RHEA:15402"/>
    </physiologicalReaction>
</comment>
<evidence type="ECO:0000256" key="11">
    <source>
        <dbReference type="ARBA" id="ARBA00023136"/>
    </source>
</evidence>
<dbReference type="Pfam" id="PF00535">
    <property type="entry name" value="Glycos_transf_2"/>
    <property type="match status" value="1"/>
</dbReference>
<dbReference type="PANTHER" id="PTHR10859">
    <property type="entry name" value="GLYCOSYL TRANSFERASE"/>
    <property type="match status" value="1"/>
</dbReference>
<feature type="transmembrane region" description="Helical" evidence="14">
    <location>
        <begin position="13"/>
        <end position="32"/>
    </location>
</feature>
<dbReference type="CDD" id="cd04188">
    <property type="entry name" value="DPG_synthase"/>
    <property type="match status" value="1"/>
</dbReference>
<evidence type="ECO:0000256" key="12">
    <source>
        <dbReference type="ARBA" id="ARBA00045097"/>
    </source>
</evidence>
<evidence type="ECO:0000256" key="5">
    <source>
        <dbReference type="ARBA" id="ARBA00022676"/>
    </source>
</evidence>
<evidence type="ECO:0000256" key="3">
    <source>
        <dbReference type="ARBA" id="ARBA00006739"/>
    </source>
</evidence>
<proteinExistence type="inferred from homology"/>
<dbReference type="AlphaFoldDB" id="A0AAD9JIZ4"/>
<keyword evidence="9" id="KW-0735">Signal-anchor</keyword>
<reference evidence="16" key="1">
    <citation type="journal article" date="2023" name="Mol. Biol. Evol.">
        <title>Third-Generation Sequencing Reveals the Adaptive Role of the Epigenome in Three Deep-Sea Polychaetes.</title>
        <authorList>
            <person name="Perez M."/>
            <person name="Aroh O."/>
            <person name="Sun Y."/>
            <person name="Lan Y."/>
            <person name="Juniper S.K."/>
            <person name="Young C.R."/>
            <person name="Angers B."/>
            <person name="Qian P.Y."/>
        </authorList>
    </citation>
    <scope>NUCLEOTIDE SEQUENCE</scope>
    <source>
        <strain evidence="16">P08H-3</strain>
    </source>
</reference>
<evidence type="ECO:0000256" key="2">
    <source>
        <dbReference type="ARBA" id="ARBA00004922"/>
    </source>
</evidence>
<dbReference type="Proteomes" id="UP001208570">
    <property type="component" value="Unassembled WGS sequence"/>
</dbReference>
<evidence type="ECO:0000313" key="16">
    <source>
        <dbReference type="EMBL" id="KAK2153305.1"/>
    </source>
</evidence>
<evidence type="ECO:0000256" key="6">
    <source>
        <dbReference type="ARBA" id="ARBA00022679"/>
    </source>
</evidence>
<comment type="subcellular location">
    <subcellularLocation>
        <location evidence="1">Endoplasmic reticulum membrane</location>
        <topology evidence="1">Single-pass membrane protein</topology>
    </subcellularLocation>
</comment>
<sequence>MESTGFNYEVLEFLVAFAFLLAFLIVLFLTVMTHFKPNISRSDSEKYYLDPCKAQLKKPFPSLNDAATIVLTIVVPAYNEENRLPLMLDDALLYLEKRQREEPLFTFEVIIVDDGSNDKTTKKALEYSEKYGTEKIRVLTLSKNRGKGGAVRMGMLSSRGKLLLFADADGATKFAGIEKLEAELSKINTEEHNMAVVCGSRAHLEKNSIAERSLFRTILMFGFHFLVWFLCVRGIRDTQCGFKLLTREAARLLFYNLHVERWAFDVDLLHIAQHFKIPVAEVAVNWQEVEGKLFFQY</sequence>